<protein>
    <submittedName>
        <fullName evidence="1">Acyloxyacyl hydrolase</fullName>
    </submittedName>
</protein>
<dbReference type="OrthoDB" id="9797122at2"/>
<dbReference type="Gene3D" id="2.40.160.20">
    <property type="match status" value="1"/>
</dbReference>
<gene>
    <name evidence="1" type="ORF">Mag101_10250</name>
</gene>
<name>A0A1Q2M6R7_9GAMM</name>
<dbReference type="Pfam" id="PF09411">
    <property type="entry name" value="PagL"/>
    <property type="match status" value="1"/>
</dbReference>
<evidence type="ECO:0000313" key="2">
    <source>
        <dbReference type="Proteomes" id="UP000188219"/>
    </source>
</evidence>
<dbReference type="EMBL" id="CP019650">
    <property type="protein sequence ID" value="AQQ67977.1"/>
    <property type="molecule type" value="Genomic_DNA"/>
</dbReference>
<dbReference type="Proteomes" id="UP000188219">
    <property type="component" value="Chromosome"/>
</dbReference>
<dbReference type="InterPro" id="IPR018550">
    <property type="entry name" value="Lipid-A_deacylase-rel"/>
</dbReference>
<dbReference type="KEGG" id="maga:Mag101_10250"/>
<dbReference type="AlphaFoldDB" id="A0A1Q2M6R7"/>
<sequence>MPCSPRFHDCDSACLSDTQAQYLRPFLTNRQYLAALFCAAILGLLSSKANAGFTGTDGDQEWIFSGGKGIGSALIQQRSNAGADMLGANWSYQFYDYPSSHRLQWWAQVSYSHMRINHRGEKQKQQIWELKPVLRWYPQREAKGIFGEVGVGAAYLTERSFGNIDLSTNLNFSLHFGSGYTLDNGHTLSLRYSHFSNGYTNTPNPGFDFASLNWHAKF</sequence>
<evidence type="ECO:0000313" key="1">
    <source>
        <dbReference type="EMBL" id="AQQ67977.1"/>
    </source>
</evidence>
<dbReference type="STRING" id="260552.Mag101_10250"/>
<keyword evidence="2" id="KW-1185">Reference proteome</keyword>
<accession>A0A1Q2M6R7</accession>
<organism evidence="1 2">
    <name type="scientific">Microbulbifer agarilyticus</name>
    <dbReference type="NCBI Taxonomy" id="260552"/>
    <lineage>
        <taxon>Bacteria</taxon>
        <taxon>Pseudomonadati</taxon>
        <taxon>Pseudomonadota</taxon>
        <taxon>Gammaproteobacteria</taxon>
        <taxon>Cellvibrionales</taxon>
        <taxon>Microbulbiferaceae</taxon>
        <taxon>Microbulbifer</taxon>
    </lineage>
</organism>
<dbReference type="GO" id="GO:0016787">
    <property type="term" value="F:hydrolase activity"/>
    <property type="evidence" value="ECO:0007669"/>
    <property type="project" value="UniProtKB-KW"/>
</dbReference>
<proteinExistence type="predicted"/>
<keyword evidence="1" id="KW-0378">Hydrolase</keyword>
<reference evidence="1" key="1">
    <citation type="submission" date="2017-02" db="EMBL/GenBank/DDBJ databases">
        <title>Genome of Microbulbifer agarilyticus GP101.</title>
        <authorList>
            <person name="Jung J."/>
            <person name="Bae S.S."/>
            <person name="Baek K."/>
        </authorList>
    </citation>
    <scope>NUCLEOTIDE SEQUENCE [LARGE SCALE GENOMIC DNA]</scope>
    <source>
        <strain evidence="1">GP101</strain>
    </source>
</reference>